<reference evidence="2 3" key="1">
    <citation type="journal article" date="2018" name="PLoS Genet.">
        <title>Population sequencing reveals clonal diversity and ancestral inbreeding in the grapevine cultivar Chardonnay.</title>
        <authorList>
            <person name="Roach M.J."/>
            <person name="Johnson D.L."/>
            <person name="Bohlmann J."/>
            <person name="van Vuuren H.J."/>
            <person name="Jones S.J."/>
            <person name="Pretorius I.S."/>
            <person name="Schmidt S.A."/>
            <person name="Borneman A.R."/>
        </authorList>
    </citation>
    <scope>NUCLEOTIDE SEQUENCE [LARGE SCALE GENOMIC DNA]</scope>
    <source>
        <strain evidence="3">cv. Chardonnay</strain>
        <tissue evidence="2">Leaf</tissue>
    </source>
</reference>
<sequence>MAVGEEMVKDEVGVEEQEKRLMHYSSFHQILLVGEGDFSFSLCLAHSFASASNIVASSLDPYDVLIKMYKKAKSNLEALEKLGASLLFGVDATKMKLHTDLKMWKFDRIIYNFPHAGFHGKEDNRLMINSFTFHALFVYAQNCVFVQLVQMVMLIKVSNASIMRLRYNFSFYMLMDKVSITKARAAKDRTGGMHRDLVHGFFRNASGMLRANGEIHVNHKTTAPFSHWNLEELASQDSLVLFECVDFKKEDYPGYNNKRGAGSRCDEPFPLGACGTFKFRFSPIAMKMSRIVCHSDLNHRGSQQINLMQMQQWPGSSDYRGPGRNILANMNGIPRHMGLPLTIFDGYFNHAVETFGRNGYDVGYTVHEAFRLGFERYMAEGPGRTLTGYINLLQELQHLSRLRSAFLQRMLLGPDHYL</sequence>
<dbReference type="Pfam" id="PF10354">
    <property type="entry name" value="BMT5-like"/>
    <property type="match status" value="2"/>
</dbReference>
<evidence type="ECO:0000313" key="3">
    <source>
        <dbReference type="Proteomes" id="UP000288805"/>
    </source>
</evidence>
<feature type="domain" description="25S rRNA (uridine-N(3))-methyltransferase BMT5-like" evidence="1">
    <location>
        <begin position="188"/>
        <end position="259"/>
    </location>
</feature>
<comment type="caution">
    <text evidence="2">The sequence shown here is derived from an EMBL/GenBank/DDBJ whole genome shotgun (WGS) entry which is preliminary data.</text>
</comment>
<protein>
    <submittedName>
        <fullName evidence="2">Heavy metal-associated isoprenylated plant protein 41</fullName>
    </submittedName>
</protein>
<dbReference type="GO" id="GO:0070042">
    <property type="term" value="F:rRNA (uridine-N3-)-methyltransferase activity"/>
    <property type="evidence" value="ECO:0007669"/>
    <property type="project" value="InterPro"/>
</dbReference>
<dbReference type="AlphaFoldDB" id="A0A438G5W7"/>
<gene>
    <name evidence="2" type="primary">HIPP41_3</name>
    <name evidence="2" type="ORF">CK203_065418</name>
</gene>
<organism evidence="2 3">
    <name type="scientific">Vitis vinifera</name>
    <name type="common">Grape</name>
    <dbReference type="NCBI Taxonomy" id="29760"/>
    <lineage>
        <taxon>Eukaryota</taxon>
        <taxon>Viridiplantae</taxon>
        <taxon>Streptophyta</taxon>
        <taxon>Embryophyta</taxon>
        <taxon>Tracheophyta</taxon>
        <taxon>Spermatophyta</taxon>
        <taxon>Magnoliopsida</taxon>
        <taxon>eudicotyledons</taxon>
        <taxon>Gunneridae</taxon>
        <taxon>Pentapetalae</taxon>
        <taxon>rosids</taxon>
        <taxon>Vitales</taxon>
        <taxon>Vitaceae</taxon>
        <taxon>Viteae</taxon>
        <taxon>Vitis</taxon>
    </lineage>
</organism>
<dbReference type="InterPro" id="IPR019446">
    <property type="entry name" value="BMT5-like"/>
</dbReference>
<proteinExistence type="predicted"/>
<evidence type="ECO:0000259" key="1">
    <source>
        <dbReference type="Pfam" id="PF10354"/>
    </source>
</evidence>
<accession>A0A438G5W7</accession>
<dbReference type="Proteomes" id="UP000288805">
    <property type="component" value="Unassembled WGS sequence"/>
</dbReference>
<dbReference type="PANTHER" id="PTHR11538">
    <property type="entry name" value="PHENYLALANYL-TRNA SYNTHETASE"/>
    <property type="match status" value="1"/>
</dbReference>
<dbReference type="GO" id="GO:0070475">
    <property type="term" value="P:rRNA base methylation"/>
    <property type="evidence" value="ECO:0007669"/>
    <property type="project" value="InterPro"/>
</dbReference>
<feature type="domain" description="25S rRNA (uridine-N(3))-methyltransferase BMT5-like" evidence="1">
    <location>
        <begin position="31"/>
        <end position="130"/>
    </location>
</feature>
<dbReference type="EMBL" id="QGNW01000576">
    <property type="protein sequence ID" value="RVW67599.1"/>
    <property type="molecule type" value="Genomic_DNA"/>
</dbReference>
<evidence type="ECO:0000313" key="2">
    <source>
        <dbReference type="EMBL" id="RVW67599.1"/>
    </source>
</evidence>
<name>A0A438G5W7_VITVI</name>
<dbReference type="PANTHER" id="PTHR11538:SF26">
    <property type="entry name" value="FERREDOXIN-FOLD ANTICODON-BINDING DOMAIN-CONTAINING PROTEIN 1"/>
    <property type="match status" value="1"/>
</dbReference>